<evidence type="ECO:0000259" key="3">
    <source>
        <dbReference type="PROSITE" id="PS01031"/>
    </source>
</evidence>
<sequence length="150" mass="16418">MTAQTPAKTAPAGSHRSAISVLAPIQREFDRLFDRLGEGWGDTPRMDVRDTDQGLEITVELPGIDRNDVKIAVEDDVLTISGEKKTQSETHQADYRVSERSYGAFARSIALPSSVAADKIEASMRDGVLTLKAPRNDQAKPRTIEIRPSA</sequence>
<protein>
    <submittedName>
        <fullName evidence="4">HSP20 family protein</fullName>
    </submittedName>
</protein>
<dbReference type="InterPro" id="IPR008978">
    <property type="entry name" value="HSP20-like_chaperone"/>
</dbReference>
<dbReference type="AlphaFoldDB" id="A0A839ZVX6"/>
<comment type="caution">
    <text evidence="4">The sequence shown here is derived from an EMBL/GenBank/DDBJ whole genome shotgun (WGS) entry which is preliminary data.</text>
</comment>
<accession>A0A839ZVX6</accession>
<reference evidence="4 5" key="1">
    <citation type="submission" date="2020-08" db="EMBL/GenBank/DDBJ databases">
        <title>Genomic Encyclopedia of Type Strains, Phase IV (KMG-IV): sequencing the most valuable type-strain genomes for metagenomic binning, comparative biology and taxonomic classification.</title>
        <authorList>
            <person name="Goeker M."/>
        </authorList>
    </citation>
    <scope>NUCLEOTIDE SEQUENCE [LARGE SCALE GENOMIC DNA]</scope>
    <source>
        <strain evidence="4 5">DSM 21793</strain>
    </source>
</reference>
<evidence type="ECO:0000313" key="5">
    <source>
        <dbReference type="Proteomes" id="UP000530564"/>
    </source>
</evidence>
<dbReference type="PANTHER" id="PTHR11527">
    <property type="entry name" value="HEAT-SHOCK PROTEIN 20 FAMILY MEMBER"/>
    <property type="match status" value="1"/>
</dbReference>
<dbReference type="EMBL" id="JACIDK010000001">
    <property type="protein sequence ID" value="MBB3889347.1"/>
    <property type="molecule type" value="Genomic_DNA"/>
</dbReference>
<gene>
    <name evidence="4" type="ORF">GGQ61_000044</name>
</gene>
<dbReference type="Gene3D" id="2.60.40.790">
    <property type="match status" value="1"/>
</dbReference>
<dbReference type="Proteomes" id="UP000530564">
    <property type="component" value="Unassembled WGS sequence"/>
</dbReference>
<dbReference type="Pfam" id="PF00011">
    <property type="entry name" value="HSP20"/>
    <property type="match status" value="1"/>
</dbReference>
<dbReference type="PROSITE" id="PS01031">
    <property type="entry name" value="SHSP"/>
    <property type="match status" value="1"/>
</dbReference>
<dbReference type="RefSeq" id="WP_183769363.1">
    <property type="nucleotide sequence ID" value="NZ_JACIDK010000001.1"/>
</dbReference>
<comment type="similarity">
    <text evidence="1 2">Belongs to the small heat shock protein (HSP20) family.</text>
</comment>
<evidence type="ECO:0000256" key="2">
    <source>
        <dbReference type="RuleBase" id="RU003616"/>
    </source>
</evidence>
<proteinExistence type="inferred from homology"/>
<dbReference type="InterPro" id="IPR002068">
    <property type="entry name" value="A-crystallin/Hsp20_dom"/>
</dbReference>
<organism evidence="4 5">
    <name type="scientific">Phenylobacterium haematophilum</name>
    <dbReference type="NCBI Taxonomy" id="98513"/>
    <lineage>
        <taxon>Bacteria</taxon>
        <taxon>Pseudomonadati</taxon>
        <taxon>Pseudomonadota</taxon>
        <taxon>Alphaproteobacteria</taxon>
        <taxon>Caulobacterales</taxon>
        <taxon>Caulobacteraceae</taxon>
        <taxon>Phenylobacterium</taxon>
    </lineage>
</organism>
<evidence type="ECO:0000313" key="4">
    <source>
        <dbReference type="EMBL" id="MBB3889347.1"/>
    </source>
</evidence>
<keyword evidence="5" id="KW-1185">Reference proteome</keyword>
<dbReference type="InterPro" id="IPR031107">
    <property type="entry name" value="Small_HSP"/>
</dbReference>
<dbReference type="SUPFAM" id="SSF49764">
    <property type="entry name" value="HSP20-like chaperones"/>
    <property type="match status" value="1"/>
</dbReference>
<dbReference type="CDD" id="cd06464">
    <property type="entry name" value="ACD_sHsps-like"/>
    <property type="match status" value="1"/>
</dbReference>
<feature type="domain" description="SHSP" evidence="3">
    <location>
        <begin position="37"/>
        <end position="149"/>
    </location>
</feature>
<evidence type="ECO:0000256" key="1">
    <source>
        <dbReference type="PROSITE-ProRule" id="PRU00285"/>
    </source>
</evidence>
<name>A0A839ZVX6_9CAUL</name>